<comment type="similarity">
    <text evidence="13">Belongs to the RING-type zinc finger family. ATL subfamily.</text>
</comment>
<evidence type="ECO:0000256" key="1">
    <source>
        <dbReference type="ARBA" id="ARBA00000900"/>
    </source>
</evidence>
<evidence type="ECO:0000256" key="5">
    <source>
        <dbReference type="ARBA" id="ARBA00022679"/>
    </source>
</evidence>
<evidence type="ECO:0000256" key="8">
    <source>
        <dbReference type="ARBA" id="ARBA00022771"/>
    </source>
</evidence>
<evidence type="ECO:0000256" key="9">
    <source>
        <dbReference type="ARBA" id="ARBA00022786"/>
    </source>
</evidence>
<dbReference type="SMART" id="SM00184">
    <property type="entry name" value="RING"/>
    <property type="match status" value="1"/>
</dbReference>
<accession>A0AAN7QPU9</accession>
<dbReference type="GO" id="GO:0061630">
    <property type="term" value="F:ubiquitin protein ligase activity"/>
    <property type="evidence" value="ECO:0007669"/>
    <property type="project" value="UniProtKB-EC"/>
</dbReference>
<dbReference type="GO" id="GO:0008270">
    <property type="term" value="F:zinc ion binding"/>
    <property type="evidence" value="ECO:0007669"/>
    <property type="project" value="UniProtKB-KW"/>
</dbReference>
<keyword evidence="12 15" id="KW-0472">Membrane</keyword>
<dbReference type="GO" id="GO:0016020">
    <property type="term" value="C:membrane"/>
    <property type="evidence" value="ECO:0007669"/>
    <property type="project" value="UniProtKB-SubCell"/>
</dbReference>
<dbReference type="SUPFAM" id="SSF57850">
    <property type="entry name" value="RING/U-box"/>
    <property type="match status" value="1"/>
</dbReference>
<dbReference type="Proteomes" id="UP001346149">
    <property type="component" value="Unassembled WGS sequence"/>
</dbReference>
<evidence type="ECO:0000256" key="10">
    <source>
        <dbReference type="ARBA" id="ARBA00022833"/>
    </source>
</evidence>
<keyword evidence="7" id="KW-0479">Metal-binding</keyword>
<evidence type="ECO:0000313" key="18">
    <source>
        <dbReference type="Proteomes" id="UP001346149"/>
    </source>
</evidence>
<evidence type="ECO:0000256" key="13">
    <source>
        <dbReference type="ARBA" id="ARBA00024209"/>
    </source>
</evidence>
<keyword evidence="18" id="KW-1185">Reference proteome</keyword>
<keyword evidence="10" id="KW-0862">Zinc</keyword>
<comment type="subcellular location">
    <subcellularLocation>
        <location evidence="2">Membrane</location>
        <topology evidence="2">Single-pass membrane protein</topology>
    </subcellularLocation>
</comment>
<name>A0AAN7QPU9_TRANT</name>
<evidence type="ECO:0000256" key="3">
    <source>
        <dbReference type="ARBA" id="ARBA00004906"/>
    </source>
</evidence>
<evidence type="ECO:0000256" key="14">
    <source>
        <dbReference type="PROSITE-ProRule" id="PRU00175"/>
    </source>
</evidence>
<keyword evidence="6 15" id="KW-0812">Transmembrane</keyword>
<evidence type="ECO:0000256" key="2">
    <source>
        <dbReference type="ARBA" id="ARBA00004167"/>
    </source>
</evidence>
<feature type="transmembrane region" description="Helical" evidence="15">
    <location>
        <begin position="79"/>
        <end position="104"/>
    </location>
</feature>
<evidence type="ECO:0000256" key="7">
    <source>
        <dbReference type="ARBA" id="ARBA00022723"/>
    </source>
</evidence>
<dbReference type="EMBL" id="JAXQNO010000019">
    <property type="protein sequence ID" value="KAK4774589.1"/>
    <property type="molecule type" value="Genomic_DNA"/>
</dbReference>
<dbReference type="PROSITE" id="PS50089">
    <property type="entry name" value="ZF_RING_2"/>
    <property type="match status" value="1"/>
</dbReference>
<dbReference type="Pfam" id="PF13639">
    <property type="entry name" value="zf-RING_2"/>
    <property type="match status" value="1"/>
</dbReference>
<dbReference type="CDD" id="cd16461">
    <property type="entry name" value="RING-H2_EL5-like"/>
    <property type="match status" value="1"/>
</dbReference>
<sequence>MKKVTKSVHFEMHTMGESVHQVPFPYLDLGQFMQDDRNPAIGLSTGSMPWVRVHGYVAGAIGVSTLDFGVLVLPAMPTIIVVILIFVGIVMLVLSHACVVEWVFRRRHPSNNNNAGATEADRGTTSMSKADVEMLPCFDFVSKEVGVGDGNGSPVNCAVCLENFKVGEKCRLLPICSHSFHADCVDAWLVKMPSCPICRSRADSGRLGPVEGMSSGHFSDFSLGNMESQTGTDSSRFSDSRSDLSLPTAGTLVTQRAVTEAL</sequence>
<dbReference type="InterPro" id="IPR013083">
    <property type="entry name" value="Znf_RING/FYVE/PHD"/>
</dbReference>
<reference evidence="17 18" key="1">
    <citation type="journal article" date="2023" name="Hortic Res">
        <title>Pangenome of water caltrop reveals structural variations and asymmetric subgenome divergence after allopolyploidization.</title>
        <authorList>
            <person name="Zhang X."/>
            <person name="Chen Y."/>
            <person name="Wang L."/>
            <person name="Yuan Y."/>
            <person name="Fang M."/>
            <person name="Shi L."/>
            <person name="Lu R."/>
            <person name="Comes H.P."/>
            <person name="Ma Y."/>
            <person name="Chen Y."/>
            <person name="Huang G."/>
            <person name="Zhou Y."/>
            <person name="Zheng Z."/>
            <person name="Qiu Y."/>
        </authorList>
    </citation>
    <scope>NUCLEOTIDE SEQUENCE [LARGE SCALE GENOMIC DNA]</scope>
    <source>
        <strain evidence="17">F231</strain>
    </source>
</reference>
<keyword evidence="5" id="KW-0808">Transferase</keyword>
<protein>
    <recommendedName>
        <fullName evidence="4">RING-type E3 ubiquitin transferase</fullName>
        <ecNumber evidence="4">2.3.2.27</ecNumber>
    </recommendedName>
</protein>
<proteinExistence type="inferred from homology"/>
<keyword evidence="8 14" id="KW-0863">Zinc-finger</keyword>
<feature type="domain" description="RING-type" evidence="16">
    <location>
        <begin position="157"/>
        <end position="199"/>
    </location>
</feature>
<comment type="catalytic activity">
    <reaction evidence="1">
        <text>S-ubiquitinyl-[E2 ubiquitin-conjugating enzyme]-L-cysteine + [acceptor protein]-L-lysine = [E2 ubiquitin-conjugating enzyme]-L-cysteine + N(6)-ubiquitinyl-[acceptor protein]-L-lysine.</text>
        <dbReference type="EC" id="2.3.2.27"/>
    </reaction>
</comment>
<gene>
    <name evidence="17" type="ORF">SAY86_009524</name>
</gene>
<organism evidence="17 18">
    <name type="scientific">Trapa natans</name>
    <name type="common">Water chestnut</name>
    <dbReference type="NCBI Taxonomy" id="22666"/>
    <lineage>
        <taxon>Eukaryota</taxon>
        <taxon>Viridiplantae</taxon>
        <taxon>Streptophyta</taxon>
        <taxon>Embryophyta</taxon>
        <taxon>Tracheophyta</taxon>
        <taxon>Spermatophyta</taxon>
        <taxon>Magnoliopsida</taxon>
        <taxon>eudicotyledons</taxon>
        <taxon>Gunneridae</taxon>
        <taxon>Pentapetalae</taxon>
        <taxon>rosids</taxon>
        <taxon>malvids</taxon>
        <taxon>Myrtales</taxon>
        <taxon>Lythraceae</taxon>
        <taxon>Trapa</taxon>
    </lineage>
</organism>
<feature type="transmembrane region" description="Helical" evidence="15">
    <location>
        <begin position="53"/>
        <end position="73"/>
    </location>
</feature>
<evidence type="ECO:0000256" key="15">
    <source>
        <dbReference type="SAM" id="Phobius"/>
    </source>
</evidence>
<dbReference type="PANTHER" id="PTHR45768">
    <property type="entry name" value="E3 UBIQUITIN-PROTEIN LIGASE RNF13-LIKE"/>
    <property type="match status" value="1"/>
</dbReference>
<evidence type="ECO:0000256" key="12">
    <source>
        <dbReference type="ARBA" id="ARBA00023136"/>
    </source>
</evidence>
<keyword evidence="9" id="KW-0833">Ubl conjugation pathway</keyword>
<evidence type="ECO:0000256" key="6">
    <source>
        <dbReference type="ARBA" id="ARBA00022692"/>
    </source>
</evidence>
<dbReference type="PANTHER" id="PTHR45768:SF61">
    <property type="entry name" value="RING-H2 FINGER PROTEIN ATL18"/>
    <property type="match status" value="1"/>
</dbReference>
<comment type="caution">
    <text evidence="17">The sequence shown here is derived from an EMBL/GenBank/DDBJ whole genome shotgun (WGS) entry which is preliminary data.</text>
</comment>
<dbReference type="EC" id="2.3.2.27" evidence="4"/>
<dbReference type="InterPro" id="IPR001841">
    <property type="entry name" value="Znf_RING"/>
</dbReference>
<evidence type="ECO:0000256" key="4">
    <source>
        <dbReference type="ARBA" id="ARBA00012483"/>
    </source>
</evidence>
<comment type="pathway">
    <text evidence="3">Protein modification; protein ubiquitination.</text>
</comment>
<dbReference type="Gene3D" id="3.30.40.10">
    <property type="entry name" value="Zinc/RING finger domain, C3HC4 (zinc finger)"/>
    <property type="match status" value="1"/>
</dbReference>
<evidence type="ECO:0000259" key="16">
    <source>
        <dbReference type="PROSITE" id="PS50089"/>
    </source>
</evidence>
<evidence type="ECO:0000313" key="17">
    <source>
        <dbReference type="EMBL" id="KAK4774589.1"/>
    </source>
</evidence>
<keyword evidence="11 15" id="KW-1133">Transmembrane helix</keyword>
<dbReference type="AlphaFoldDB" id="A0AAN7QPU9"/>
<evidence type="ECO:0000256" key="11">
    <source>
        <dbReference type="ARBA" id="ARBA00022989"/>
    </source>
</evidence>